<proteinExistence type="inferred from homology"/>
<keyword evidence="2 15" id="KW-0575">Peroxidase</keyword>
<dbReference type="PROSITE" id="PS50873">
    <property type="entry name" value="PEROXIDASE_4"/>
    <property type="match status" value="1"/>
</dbReference>
<evidence type="ECO:0000313" key="18">
    <source>
        <dbReference type="Proteomes" id="UP000309038"/>
    </source>
</evidence>
<sequence>MALRQLEIGLVFALGITVAAVRDDLNRGLFQGGQCNEEASESLRLTFHDAIGISSSLTASGQWGGGGADGSIVIFADVETAFEANNGIDEIINEQEPYLLRSNMSVADFVQFAGAVGTANCPGAPRLSVYIGRKDATQASPNWLTPEPSYTVDTILNRFMDAGNITADEVVYLLASHSIAFQSKIDPTVPYTPLDSTPNVFDTQFYVETQLTGITWAGNTSVLGESMSPIPGEFRLQSDYAFARDPRTACEWQSMVDNQTKMQQMFAAAYTKMSLLGQNVDDLIDCSEVITSLTSNTVLPAFLPAGKTAEDIDQACPDTAYPSLTVQPGPAISIPPIQTA</sequence>
<feature type="active site" description="Proton acceptor" evidence="11">
    <location>
        <position position="48"/>
    </location>
</feature>
<feature type="binding site" evidence="12">
    <location>
        <position position="202"/>
    </location>
    <ligand>
        <name>Ca(2+)</name>
        <dbReference type="ChEBI" id="CHEBI:29108"/>
        <label>2</label>
    </ligand>
</feature>
<feature type="site" description="Transition state stabilizer" evidence="13">
    <location>
        <position position="44"/>
    </location>
</feature>
<keyword evidence="12 15" id="KW-0106">Calcium</keyword>
<evidence type="ECO:0000256" key="10">
    <source>
        <dbReference type="ARBA" id="ARBA00023185"/>
    </source>
</evidence>
<feature type="signal peptide" evidence="15">
    <location>
        <begin position="1"/>
        <end position="21"/>
    </location>
</feature>
<reference evidence="17 18" key="1">
    <citation type="submission" date="2019-02" db="EMBL/GenBank/DDBJ databases">
        <title>Genome sequencing of the rare red list fungi Phlebia centrifuga.</title>
        <authorList>
            <person name="Buettner E."/>
            <person name="Kellner H."/>
        </authorList>
    </citation>
    <scope>NUCLEOTIDE SEQUENCE [LARGE SCALE GENOMIC DNA]</scope>
    <source>
        <strain evidence="17 18">DSM 108282</strain>
    </source>
</reference>
<feature type="chain" id="PRO_5020886407" description="Peroxidase" evidence="15">
    <location>
        <begin position="22"/>
        <end position="340"/>
    </location>
</feature>
<dbReference type="Pfam" id="PF11895">
    <property type="entry name" value="Peroxidase_ext"/>
    <property type="match status" value="1"/>
</dbReference>
<dbReference type="GO" id="GO:0042744">
    <property type="term" value="P:hydrogen peroxide catabolic process"/>
    <property type="evidence" value="ECO:0007669"/>
    <property type="project" value="TreeGrafter"/>
</dbReference>
<accession>A0A4S4KEP4</accession>
<dbReference type="InterPro" id="IPR024589">
    <property type="entry name" value="Ligninase_C"/>
</dbReference>
<dbReference type="Proteomes" id="UP000309038">
    <property type="component" value="Unassembled WGS sequence"/>
</dbReference>
<evidence type="ECO:0000256" key="8">
    <source>
        <dbReference type="ARBA" id="ARBA00023157"/>
    </source>
</evidence>
<dbReference type="GO" id="GO:0034599">
    <property type="term" value="P:cellular response to oxidative stress"/>
    <property type="evidence" value="ECO:0007669"/>
    <property type="project" value="InterPro"/>
</dbReference>
<dbReference type="InterPro" id="IPR002016">
    <property type="entry name" value="Haem_peroxidase"/>
</dbReference>
<evidence type="ECO:0000256" key="12">
    <source>
        <dbReference type="PIRSR" id="PIRSR601621-2"/>
    </source>
</evidence>
<organism evidence="17 18">
    <name type="scientific">Hermanssonia centrifuga</name>
    <dbReference type="NCBI Taxonomy" id="98765"/>
    <lineage>
        <taxon>Eukaryota</taxon>
        <taxon>Fungi</taxon>
        <taxon>Dikarya</taxon>
        <taxon>Basidiomycota</taxon>
        <taxon>Agaricomycotina</taxon>
        <taxon>Agaricomycetes</taxon>
        <taxon>Polyporales</taxon>
        <taxon>Meruliaceae</taxon>
        <taxon>Hermanssonia</taxon>
    </lineage>
</organism>
<dbReference type="Gene3D" id="1.10.420.10">
    <property type="entry name" value="Peroxidase, domain 2"/>
    <property type="match status" value="1"/>
</dbReference>
<dbReference type="EMBL" id="SGPJ01000223">
    <property type="protein sequence ID" value="THG96605.1"/>
    <property type="molecule type" value="Genomic_DNA"/>
</dbReference>
<keyword evidence="3 12" id="KW-0349">Heme</keyword>
<keyword evidence="8 14" id="KW-1015">Disulfide bond</keyword>
<comment type="cofactor">
    <cofactor evidence="12">
        <name>heme b</name>
        <dbReference type="ChEBI" id="CHEBI:60344"/>
    </cofactor>
    <text evidence="12">Binds 1 heme b (iron(II)-protoporphyrin IX) group per subunit.</text>
</comment>
<feature type="binding site" evidence="12">
    <location>
        <position position="195"/>
    </location>
    <ligand>
        <name>Ca(2+)</name>
        <dbReference type="ChEBI" id="CHEBI:29108"/>
        <label>2</label>
    </ligand>
</feature>
<comment type="similarity">
    <text evidence="1 15">Belongs to the peroxidase family. Ligninase subfamily.</text>
</comment>
<evidence type="ECO:0000256" key="6">
    <source>
        <dbReference type="ARBA" id="ARBA00023002"/>
    </source>
</evidence>
<dbReference type="Gene3D" id="1.10.520.10">
    <property type="match status" value="1"/>
</dbReference>
<protein>
    <recommendedName>
        <fullName evidence="15">Peroxidase</fullName>
        <ecNumber evidence="15">1.11.1.-</ecNumber>
    </recommendedName>
</protein>
<evidence type="ECO:0000256" key="9">
    <source>
        <dbReference type="ARBA" id="ARBA00023180"/>
    </source>
</evidence>
<evidence type="ECO:0000256" key="2">
    <source>
        <dbReference type="ARBA" id="ARBA00022559"/>
    </source>
</evidence>
<feature type="binding site" evidence="12">
    <location>
        <position position="67"/>
    </location>
    <ligand>
        <name>Ca(2+)</name>
        <dbReference type="ChEBI" id="CHEBI:29108"/>
        <label>1</label>
    </ligand>
</feature>
<dbReference type="PROSITE" id="PS00435">
    <property type="entry name" value="PEROXIDASE_1"/>
    <property type="match status" value="1"/>
</dbReference>
<feature type="binding site" evidence="12">
    <location>
        <position position="49"/>
    </location>
    <ligand>
        <name>Ca(2+)</name>
        <dbReference type="ChEBI" id="CHEBI:29108"/>
        <label>1</label>
    </ligand>
</feature>
<dbReference type="GO" id="GO:0004601">
    <property type="term" value="F:peroxidase activity"/>
    <property type="evidence" value="ECO:0007669"/>
    <property type="project" value="UniProtKB-KW"/>
</dbReference>
<dbReference type="SUPFAM" id="SSF48113">
    <property type="entry name" value="Heme-dependent peroxidases"/>
    <property type="match status" value="1"/>
</dbReference>
<keyword evidence="9" id="KW-0325">Glycoprotein</keyword>
<feature type="disulfide bond" evidence="14">
    <location>
        <begin position="35"/>
        <end position="121"/>
    </location>
</feature>
<dbReference type="PROSITE" id="PS00436">
    <property type="entry name" value="PEROXIDASE_2"/>
    <property type="match status" value="1"/>
</dbReference>
<keyword evidence="5 15" id="KW-0732">Signal</keyword>
<feature type="binding site" evidence="12">
    <location>
        <position position="178"/>
    </location>
    <ligand>
        <name>Ca(2+)</name>
        <dbReference type="ChEBI" id="CHEBI:29108"/>
        <label>2</label>
    </ligand>
</feature>
<dbReference type="PANTHER" id="PTHR31356:SF66">
    <property type="entry name" value="CATALASE-PEROXIDASE"/>
    <property type="match status" value="1"/>
</dbReference>
<evidence type="ECO:0000256" key="15">
    <source>
        <dbReference type="RuleBase" id="RU363051"/>
    </source>
</evidence>
<keyword evidence="7 12" id="KW-0408">Iron</keyword>
<feature type="binding site" description="axial binding residue" evidence="12">
    <location>
        <position position="177"/>
    </location>
    <ligand>
        <name>heme b</name>
        <dbReference type="ChEBI" id="CHEBI:60344"/>
    </ligand>
    <ligandPart>
        <name>Fe</name>
        <dbReference type="ChEBI" id="CHEBI:18248"/>
    </ligandPart>
</feature>
<evidence type="ECO:0000256" key="1">
    <source>
        <dbReference type="ARBA" id="ARBA00006089"/>
    </source>
</evidence>
<dbReference type="GO" id="GO:0020037">
    <property type="term" value="F:heme binding"/>
    <property type="evidence" value="ECO:0007669"/>
    <property type="project" value="UniProtKB-UniRule"/>
</dbReference>
<evidence type="ECO:0000256" key="14">
    <source>
        <dbReference type="PIRSR" id="PIRSR601621-4"/>
    </source>
</evidence>
<dbReference type="GO" id="GO:0046274">
    <property type="term" value="P:lignin catabolic process"/>
    <property type="evidence" value="ECO:0007669"/>
    <property type="project" value="UniProtKB-KW"/>
</dbReference>
<evidence type="ECO:0000256" key="11">
    <source>
        <dbReference type="PIRSR" id="PIRSR601621-1"/>
    </source>
</evidence>
<evidence type="ECO:0000256" key="13">
    <source>
        <dbReference type="PIRSR" id="PIRSR601621-3"/>
    </source>
</evidence>
<comment type="caution">
    <text evidence="17">The sequence shown here is derived from an EMBL/GenBank/DDBJ whole genome shotgun (WGS) entry which is preliminary data.</text>
</comment>
<gene>
    <name evidence="17" type="ORF">EW026_g5268</name>
</gene>
<dbReference type="EC" id="1.11.1.-" evidence="15"/>
<comment type="cofactor">
    <cofactor evidence="12 15">
        <name>Ca(2+)</name>
        <dbReference type="ChEBI" id="CHEBI:29108"/>
    </cofactor>
    <text evidence="12 15">Binds 2 calcium ions per subunit.</text>
</comment>
<feature type="domain" description="Plant heme peroxidase family profile" evidence="16">
    <location>
        <begin position="39"/>
        <end position="320"/>
    </location>
</feature>
<evidence type="ECO:0000256" key="3">
    <source>
        <dbReference type="ARBA" id="ARBA00022617"/>
    </source>
</evidence>
<evidence type="ECO:0000256" key="7">
    <source>
        <dbReference type="ARBA" id="ARBA00023004"/>
    </source>
</evidence>
<dbReference type="PRINTS" id="PR00462">
    <property type="entry name" value="LIGNINASE"/>
</dbReference>
<evidence type="ECO:0000313" key="17">
    <source>
        <dbReference type="EMBL" id="THG96605.1"/>
    </source>
</evidence>
<name>A0A4S4KEP4_9APHY</name>
<dbReference type="InterPro" id="IPR019793">
    <property type="entry name" value="Peroxidases_heam-ligand_BS"/>
</dbReference>
<dbReference type="CDD" id="cd00692">
    <property type="entry name" value="ligninase"/>
    <property type="match status" value="1"/>
</dbReference>
<evidence type="ECO:0000256" key="5">
    <source>
        <dbReference type="ARBA" id="ARBA00022729"/>
    </source>
</evidence>
<evidence type="ECO:0000259" key="16">
    <source>
        <dbReference type="PROSITE" id="PS50873"/>
    </source>
</evidence>
<keyword evidence="4 12" id="KW-0479">Metal-binding</keyword>
<dbReference type="InterPro" id="IPR001621">
    <property type="entry name" value="Ligninase"/>
</dbReference>
<evidence type="ECO:0000256" key="4">
    <source>
        <dbReference type="ARBA" id="ARBA00022723"/>
    </source>
</evidence>
<keyword evidence="10" id="KW-0439">Lignin degradation</keyword>
<feature type="binding site" evidence="12">
    <location>
        <position position="69"/>
    </location>
    <ligand>
        <name>Ca(2+)</name>
        <dbReference type="ChEBI" id="CHEBI:29108"/>
        <label>1</label>
    </ligand>
</feature>
<dbReference type="GO" id="GO:0046872">
    <property type="term" value="F:metal ion binding"/>
    <property type="evidence" value="ECO:0007669"/>
    <property type="project" value="UniProtKB-UniRule"/>
</dbReference>
<dbReference type="InterPro" id="IPR019794">
    <property type="entry name" value="Peroxidases_AS"/>
</dbReference>
<dbReference type="AlphaFoldDB" id="A0A4S4KEP4"/>
<dbReference type="GO" id="GO:0000302">
    <property type="term" value="P:response to reactive oxygen species"/>
    <property type="evidence" value="ECO:0007669"/>
    <property type="project" value="TreeGrafter"/>
</dbReference>
<keyword evidence="6 15" id="KW-0560">Oxidoreductase</keyword>
<keyword evidence="18" id="KW-1185">Reference proteome</keyword>
<dbReference type="PRINTS" id="PR00458">
    <property type="entry name" value="PEROXIDASE"/>
</dbReference>
<feature type="binding site" evidence="12">
    <location>
        <position position="71"/>
    </location>
    <ligand>
        <name>Ca(2+)</name>
        <dbReference type="ChEBI" id="CHEBI:29108"/>
        <label>1</label>
    </ligand>
</feature>
<dbReference type="InterPro" id="IPR044831">
    <property type="entry name" value="Ccp1-like"/>
</dbReference>
<dbReference type="InterPro" id="IPR010255">
    <property type="entry name" value="Haem_peroxidase_sf"/>
</dbReference>
<dbReference type="Pfam" id="PF00141">
    <property type="entry name" value="peroxidase"/>
    <property type="match status" value="1"/>
</dbReference>
<feature type="disulfide bond" evidence="14">
    <location>
        <begin position="250"/>
        <end position="316"/>
    </location>
</feature>
<feature type="binding site" evidence="12">
    <location>
        <position position="197"/>
    </location>
    <ligand>
        <name>Ca(2+)</name>
        <dbReference type="ChEBI" id="CHEBI:29108"/>
        <label>2</label>
    </ligand>
</feature>
<dbReference type="PANTHER" id="PTHR31356">
    <property type="entry name" value="THYLAKOID LUMENAL 29 KDA PROTEIN, CHLOROPLASTIC-RELATED"/>
    <property type="match status" value="1"/>
</dbReference>